<feature type="compositionally biased region" description="Basic and acidic residues" evidence="1">
    <location>
        <begin position="450"/>
        <end position="459"/>
    </location>
</feature>
<feature type="region of interest" description="Disordered" evidence="1">
    <location>
        <begin position="416"/>
        <end position="636"/>
    </location>
</feature>
<feature type="compositionally biased region" description="Gly residues" evidence="1">
    <location>
        <begin position="543"/>
        <end position="552"/>
    </location>
</feature>
<feature type="compositionally biased region" description="Polar residues" evidence="1">
    <location>
        <begin position="377"/>
        <end position="391"/>
    </location>
</feature>
<comment type="caution">
    <text evidence="2">The sequence shown here is derived from an EMBL/GenBank/DDBJ whole genome shotgun (WGS) entry which is preliminary data.</text>
</comment>
<accession>A0AAD6T8D0</accession>
<organism evidence="2 3">
    <name type="scientific">Mycena alexandri</name>
    <dbReference type="NCBI Taxonomy" id="1745969"/>
    <lineage>
        <taxon>Eukaryota</taxon>
        <taxon>Fungi</taxon>
        <taxon>Dikarya</taxon>
        <taxon>Basidiomycota</taxon>
        <taxon>Agaricomycotina</taxon>
        <taxon>Agaricomycetes</taxon>
        <taxon>Agaricomycetidae</taxon>
        <taxon>Agaricales</taxon>
        <taxon>Marasmiineae</taxon>
        <taxon>Mycenaceae</taxon>
        <taxon>Mycena</taxon>
    </lineage>
</organism>
<protein>
    <recommendedName>
        <fullName evidence="4">JmjC domain-containing protein</fullName>
    </recommendedName>
</protein>
<dbReference type="SUPFAM" id="SSF51197">
    <property type="entry name" value="Clavaminate synthase-like"/>
    <property type="match status" value="1"/>
</dbReference>
<proteinExistence type="predicted"/>
<gene>
    <name evidence="2" type="ORF">C8F04DRAFT_1253325</name>
</gene>
<feature type="compositionally biased region" description="Basic and acidic residues" evidence="1">
    <location>
        <begin position="485"/>
        <end position="497"/>
    </location>
</feature>
<feature type="compositionally biased region" description="Basic residues" evidence="1">
    <location>
        <begin position="618"/>
        <end position="628"/>
    </location>
</feature>
<feature type="compositionally biased region" description="Low complexity" evidence="1">
    <location>
        <begin position="553"/>
        <end position="576"/>
    </location>
</feature>
<dbReference type="EMBL" id="JARJCM010000018">
    <property type="protein sequence ID" value="KAJ7041263.1"/>
    <property type="molecule type" value="Genomic_DNA"/>
</dbReference>
<feature type="region of interest" description="Disordered" evidence="1">
    <location>
        <begin position="368"/>
        <end position="391"/>
    </location>
</feature>
<evidence type="ECO:0008006" key="4">
    <source>
        <dbReference type="Google" id="ProtNLM"/>
    </source>
</evidence>
<dbReference type="Gene3D" id="2.60.120.650">
    <property type="entry name" value="Cupin"/>
    <property type="match status" value="1"/>
</dbReference>
<evidence type="ECO:0000256" key="1">
    <source>
        <dbReference type="SAM" id="MobiDB-lite"/>
    </source>
</evidence>
<name>A0AAD6T8D0_9AGAR</name>
<dbReference type="Proteomes" id="UP001218188">
    <property type="component" value="Unassembled WGS sequence"/>
</dbReference>
<keyword evidence="3" id="KW-1185">Reference proteome</keyword>
<sequence length="1284" mass="141374">MFPSNPSTSLFQIPGPWLHISTASLASTEDLQPLVKKMHAHIPALSETTCLNIVTAVQEYGCTFFDNLGSLDKATTLKALNIGKAITSYGKLNSRLIPHIKSGLAVVLGLDLLFYCSDLSSRPPAPKSLERPQATDARFYDHFLGKNSWRAVLVKAHGIQVKVTEIAARLDPDLDGRSERVALRMAAYRSLNDTFEPGSAVEHNLIQVAFFLSALTKGYCRLGEDEVWEVALSDIQRDDPTVTIEEIKGIIKNPNPKGIIAAASVALSNIALFQLWTALGNAHRVDLHHPLGRIERILWNLIILAVTENTDVCEVAHLFFDNNEVKSVLGDSKNSDALDPFDYNSALCFPSDLLLSKPLQTIEAFDDEEVQEEDTVSPGTSNLARLLPNNVQGQQDPPSLVLLSSCSFASQGAAVHVRPSSPLPRTPTPSMFLDLPPRPSTTASATTVEDSAKAIEEPGRPANKRRKLDHAQIDGLPSVDVNTDQQEKGDEERRDNGHAGAHQNGGAGGDVDMDGSQPNNDGADHRPFQNGFQESVAADARSGVGGAGGGGESVLADVPADPSSSSPAVLPSDSVVRAGKGKGLVNPSTMKTRSSDLKATLRAPAEQTSEPPGAKSTAKSRKPRRSKPKPMVDTTDDVMPSGWVAYCDDSAPAREEVFGEVVDRSKLYALTTKKVEIEYYELQHPGTSEGTVRGKKQLFEHRAFKNSAEDLKHIQAIALSQPLIQGDTYYGHELVPLHVHPYAQRFSKSGKIIDDEGFPVMPDIIPDESTSSVFVVVEEVWLKLTGRQKQELLRRRLALVIHPTPPAGLLQFDADGMAEYTHPKRDAFVQDLGARQANAETQLKNGQPMDLVYFRKHRLAQEAAAEIPEKTISTPAGWSQVATHEAACNYLRGVTRVPTFEFPWAETKWSIFANKRAMTWLHTDILFTVVMLPCGKKLWWVGRRKRGVTDGQGDARSRHALDCFNGNTSMTDVFDYELIHLNQYTTLFLPASIIHAVLSMDDSIGVGLHGVPISNSMNCVLTALHNCIAEKIHTNANHEIAREFLVKNFEFICSALVDPGNRVQAEHRKQEDDDDECLPRRIRDHLPDLESAEGILDVLALRSFVILYLALAPYAYDKMEKSTVGPYSALPVDNKVWADVMCAWSMAVDLDEHIKECYTFKPNRECDLKDFDAAADFAVMGMAASMSAYRMARKDLSLPEGFTPTKFTEQLGQMLGRFDIYKTARQAGEEEEECIAQRDASMSKTEFNKLGLVAGYHLLCRGDENPWLIEWDCATLPFTLTRKT</sequence>
<evidence type="ECO:0000313" key="2">
    <source>
        <dbReference type="EMBL" id="KAJ7041263.1"/>
    </source>
</evidence>
<reference evidence="2" key="1">
    <citation type="submission" date="2023-03" db="EMBL/GenBank/DDBJ databases">
        <title>Massive genome expansion in bonnet fungi (Mycena s.s.) driven by repeated elements and novel gene families across ecological guilds.</title>
        <authorList>
            <consortium name="Lawrence Berkeley National Laboratory"/>
            <person name="Harder C.B."/>
            <person name="Miyauchi S."/>
            <person name="Viragh M."/>
            <person name="Kuo A."/>
            <person name="Thoen E."/>
            <person name="Andreopoulos B."/>
            <person name="Lu D."/>
            <person name="Skrede I."/>
            <person name="Drula E."/>
            <person name="Henrissat B."/>
            <person name="Morin E."/>
            <person name="Kohler A."/>
            <person name="Barry K."/>
            <person name="LaButti K."/>
            <person name="Morin E."/>
            <person name="Salamov A."/>
            <person name="Lipzen A."/>
            <person name="Mereny Z."/>
            <person name="Hegedus B."/>
            <person name="Baldrian P."/>
            <person name="Stursova M."/>
            <person name="Weitz H."/>
            <person name="Taylor A."/>
            <person name="Grigoriev I.V."/>
            <person name="Nagy L.G."/>
            <person name="Martin F."/>
            <person name="Kauserud H."/>
        </authorList>
    </citation>
    <scope>NUCLEOTIDE SEQUENCE</scope>
    <source>
        <strain evidence="2">CBHHK200</strain>
    </source>
</reference>
<evidence type="ECO:0000313" key="3">
    <source>
        <dbReference type="Proteomes" id="UP001218188"/>
    </source>
</evidence>